<sequence>MPGPDLIGKEAAQGTCHKCGGSLSRGNSDLAKQCGACGTRFHMSDCGGRLAAAGYYKEFDQCPKCRRLCQCAQGGLSLCHAYRVRKMRNKGRSRRLAAAANSASAASAEATSPTSPGADDDEEVRRPFGNASDRALGSRAGSGGTGPSDADTTSGDVRLNIFGGDATAVMKGNGDGASAPAEARGVETRAHTPPLAVLDEQQLWAMGLLGNEHETKNLSREESAHSEIWDEPAAWVDSETQLVPELRNELLELMHQKRPRSTEPGDVDEYLVL</sequence>
<gene>
    <name evidence="2" type="ORF">MSP1404_LOCUS4970</name>
</gene>
<accession>A0A7S0KME7</accession>
<reference evidence="2" key="1">
    <citation type="submission" date="2021-01" db="EMBL/GenBank/DDBJ databases">
        <authorList>
            <person name="Corre E."/>
            <person name="Pelletier E."/>
            <person name="Niang G."/>
            <person name="Scheremetjew M."/>
            <person name="Finn R."/>
            <person name="Kale V."/>
            <person name="Holt S."/>
            <person name="Cochrane G."/>
            <person name="Meng A."/>
            <person name="Brown T."/>
            <person name="Cohen L."/>
        </authorList>
    </citation>
    <scope>NUCLEOTIDE SEQUENCE</scope>
    <source>
        <strain evidence="2">CCMP494</strain>
    </source>
</reference>
<name>A0A7S0KME7_MICPS</name>
<evidence type="ECO:0000313" key="2">
    <source>
        <dbReference type="EMBL" id="CAD8585394.1"/>
    </source>
</evidence>
<organism evidence="2">
    <name type="scientific">Micromonas pusilla</name>
    <name type="common">Picoplanktonic green alga</name>
    <name type="synonym">Chromulina pusilla</name>
    <dbReference type="NCBI Taxonomy" id="38833"/>
    <lineage>
        <taxon>Eukaryota</taxon>
        <taxon>Viridiplantae</taxon>
        <taxon>Chlorophyta</taxon>
        <taxon>Mamiellophyceae</taxon>
        <taxon>Mamiellales</taxon>
        <taxon>Mamiellaceae</taxon>
        <taxon>Micromonas</taxon>
    </lineage>
</organism>
<evidence type="ECO:0000256" key="1">
    <source>
        <dbReference type="SAM" id="MobiDB-lite"/>
    </source>
</evidence>
<dbReference type="EMBL" id="HBEV01006500">
    <property type="protein sequence ID" value="CAD8585394.1"/>
    <property type="molecule type" value="Transcribed_RNA"/>
</dbReference>
<feature type="region of interest" description="Disordered" evidence="1">
    <location>
        <begin position="90"/>
        <end position="158"/>
    </location>
</feature>
<proteinExistence type="predicted"/>
<protein>
    <submittedName>
        <fullName evidence="2">Uncharacterized protein</fullName>
    </submittedName>
</protein>
<feature type="compositionally biased region" description="Low complexity" evidence="1">
    <location>
        <begin position="97"/>
        <end position="117"/>
    </location>
</feature>
<dbReference type="AlphaFoldDB" id="A0A7S0KME7"/>